<keyword evidence="3" id="KW-1185">Reference proteome</keyword>
<dbReference type="Proteomes" id="UP000182063">
    <property type="component" value="Chromosome"/>
</dbReference>
<proteinExistence type="predicted"/>
<dbReference type="KEGG" id="sphj:BSL82_16225"/>
<evidence type="ECO:0008006" key="4">
    <source>
        <dbReference type="Google" id="ProtNLM"/>
    </source>
</evidence>
<dbReference type="STRING" id="1921510.BSL82_16225"/>
<dbReference type="InterPro" id="IPR011990">
    <property type="entry name" value="TPR-like_helical_dom_sf"/>
</dbReference>
<accession>A0A1L3ZYD2</accession>
<dbReference type="EMBL" id="CP018221">
    <property type="protein sequence ID" value="API60644.1"/>
    <property type="molecule type" value="Genomic_DNA"/>
</dbReference>
<dbReference type="AlphaFoldDB" id="A0A1L3ZYD2"/>
<gene>
    <name evidence="2" type="ORF">BSL82_16225</name>
</gene>
<protein>
    <recommendedName>
        <fullName evidence="4">Adenylate cyclase</fullName>
    </recommendedName>
</protein>
<evidence type="ECO:0000313" key="2">
    <source>
        <dbReference type="EMBL" id="API60644.1"/>
    </source>
</evidence>
<dbReference type="RefSeq" id="WP_072598302.1">
    <property type="nucleotide sequence ID" value="NZ_CP018221.1"/>
</dbReference>
<keyword evidence="1" id="KW-0812">Transmembrane</keyword>
<organism evidence="2 3">
    <name type="scientific">Tardibacter chloracetimidivorans</name>
    <dbReference type="NCBI Taxonomy" id="1921510"/>
    <lineage>
        <taxon>Bacteria</taxon>
        <taxon>Pseudomonadati</taxon>
        <taxon>Pseudomonadota</taxon>
        <taxon>Alphaproteobacteria</taxon>
        <taxon>Sphingomonadales</taxon>
        <taxon>Sphingomonadaceae</taxon>
        <taxon>Tardibacter</taxon>
    </lineage>
</organism>
<keyword evidence="1" id="KW-1133">Transmembrane helix</keyword>
<dbReference type="OrthoDB" id="7209629at2"/>
<feature type="transmembrane region" description="Helical" evidence="1">
    <location>
        <begin position="111"/>
        <end position="128"/>
    </location>
</feature>
<dbReference type="Gene3D" id="1.25.40.10">
    <property type="entry name" value="Tetratricopeptide repeat domain"/>
    <property type="match status" value="1"/>
</dbReference>
<dbReference type="SUPFAM" id="SSF48452">
    <property type="entry name" value="TPR-like"/>
    <property type="match status" value="1"/>
</dbReference>
<evidence type="ECO:0000313" key="3">
    <source>
        <dbReference type="Proteomes" id="UP000182063"/>
    </source>
</evidence>
<reference evidence="3" key="1">
    <citation type="submission" date="2016-11" db="EMBL/GenBank/DDBJ databases">
        <title>Complete Genome Sequence of alachlor-degrading Sphingomonas sp. strain JJ-A5.</title>
        <authorList>
            <person name="Lee H."/>
            <person name="Ka J.-O."/>
        </authorList>
    </citation>
    <scope>NUCLEOTIDE SEQUENCE [LARGE SCALE GENOMIC DNA]</scope>
    <source>
        <strain evidence="3">JJ-A5</strain>
    </source>
</reference>
<keyword evidence="1" id="KW-0472">Membrane</keyword>
<evidence type="ECO:0000256" key="1">
    <source>
        <dbReference type="SAM" id="Phobius"/>
    </source>
</evidence>
<sequence length="533" mass="58626">MRRLLRFIVAESEAGRGSLIKSYTVAVDGLGRGEDFDAQQDSYPRVQIGRLRKALDSHYGHNAPVNGLRFELRPGSYEIHFIETQTGRGAGSTQMFPPAGRSQGRLGSGTLVWFLTLLFVAAIALLWLTGTGKRWLAPWHLDGQTSEAFVDFPLVEVRPVIASGKAESGTAEIVTFQLTDALRRTGWLRIRSATPEPGSSEDAPPDYRLRSRLYGKGNDLSLAVELVQADNDLVVWTHEVPIRAAARGPDQLAWVSMSLASSLTRLRGPVVERALHGYPDMPAPGYPCVVRTLAFDMDRTAAEYGRLHMCLEQTIAMRPQMSRARTLLARLKQDNLDFHYAPAGDDSPRGVIRLAASAVEQDPNDSMALMDLAFLQLRYGDYQRARANAERAYANNRHCPKILSRAGTVLFFLGDKRGLDLVNRALETESDPAAWFYVAPFYDALVRGDAAAAKANAAQMAQLQDKGQISITALRAVAAAMQMQSDMARNYWRAVVRAVPGASSDPRKVFFRMGVPKSYADRSVAVMNAAGVL</sequence>
<name>A0A1L3ZYD2_9SPHN</name>